<dbReference type="Pfam" id="PF01182">
    <property type="entry name" value="Glucosamine_iso"/>
    <property type="match status" value="1"/>
</dbReference>
<comment type="catalytic activity">
    <reaction evidence="1 7">
        <text>6-phospho-D-glucono-1,5-lactone + H2O = 6-phospho-D-gluconate + H(+)</text>
        <dbReference type="Rhea" id="RHEA:12556"/>
        <dbReference type="ChEBI" id="CHEBI:15377"/>
        <dbReference type="ChEBI" id="CHEBI:15378"/>
        <dbReference type="ChEBI" id="CHEBI:57955"/>
        <dbReference type="ChEBI" id="CHEBI:58759"/>
        <dbReference type="EC" id="3.1.1.31"/>
    </reaction>
</comment>
<dbReference type="AlphaFoldDB" id="A0A1M5VU03"/>
<evidence type="ECO:0000313" key="10">
    <source>
        <dbReference type="Proteomes" id="UP000184221"/>
    </source>
</evidence>
<evidence type="ECO:0000313" key="9">
    <source>
        <dbReference type="EMBL" id="SHH78736.1"/>
    </source>
</evidence>
<evidence type="ECO:0000256" key="5">
    <source>
        <dbReference type="ARBA" id="ARBA00013198"/>
    </source>
</evidence>
<dbReference type="GO" id="GO:0017057">
    <property type="term" value="F:6-phosphogluconolactonase activity"/>
    <property type="evidence" value="ECO:0007669"/>
    <property type="project" value="UniProtKB-UniRule"/>
</dbReference>
<evidence type="ECO:0000256" key="7">
    <source>
        <dbReference type="RuleBase" id="RU365095"/>
    </source>
</evidence>
<dbReference type="SUPFAM" id="SSF100950">
    <property type="entry name" value="NagB/RpiA/CoA transferase-like"/>
    <property type="match status" value="1"/>
</dbReference>
<dbReference type="InterPro" id="IPR005900">
    <property type="entry name" value="6-phosphogluconolactonase_DevB"/>
</dbReference>
<dbReference type="GO" id="GO:0006098">
    <property type="term" value="P:pentose-phosphate shunt"/>
    <property type="evidence" value="ECO:0007669"/>
    <property type="project" value="UniProtKB-UniPathway"/>
</dbReference>
<dbReference type="Gene3D" id="3.40.50.1360">
    <property type="match status" value="1"/>
</dbReference>
<dbReference type="STRING" id="996342.SAMN05443551_3079"/>
<accession>A0A1M5VU03</accession>
<organism evidence="9 10">
    <name type="scientific">Marivita hallyeonensis</name>
    <dbReference type="NCBI Taxonomy" id="996342"/>
    <lineage>
        <taxon>Bacteria</taxon>
        <taxon>Pseudomonadati</taxon>
        <taxon>Pseudomonadota</taxon>
        <taxon>Alphaproteobacteria</taxon>
        <taxon>Rhodobacterales</taxon>
        <taxon>Roseobacteraceae</taxon>
        <taxon>Marivita</taxon>
    </lineage>
</organism>
<dbReference type="InterPro" id="IPR037171">
    <property type="entry name" value="NagB/RpiA_transferase-like"/>
</dbReference>
<dbReference type="OrthoDB" id="9810967at2"/>
<evidence type="ECO:0000256" key="6">
    <source>
        <dbReference type="ARBA" id="ARBA00020337"/>
    </source>
</evidence>
<evidence type="ECO:0000256" key="1">
    <source>
        <dbReference type="ARBA" id="ARBA00000832"/>
    </source>
</evidence>
<evidence type="ECO:0000259" key="8">
    <source>
        <dbReference type="Pfam" id="PF01182"/>
    </source>
</evidence>
<dbReference type="NCBIfam" id="TIGR01198">
    <property type="entry name" value="pgl"/>
    <property type="match status" value="1"/>
</dbReference>
<name>A0A1M5VU03_9RHOB</name>
<dbReference type="GO" id="GO:0005975">
    <property type="term" value="P:carbohydrate metabolic process"/>
    <property type="evidence" value="ECO:0007669"/>
    <property type="project" value="UniProtKB-UniRule"/>
</dbReference>
<gene>
    <name evidence="7" type="primary">pgl</name>
    <name evidence="9" type="ORF">SAMN05443551_3079</name>
</gene>
<keyword evidence="7" id="KW-0378">Hydrolase</keyword>
<dbReference type="Proteomes" id="UP000184221">
    <property type="component" value="Unassembled WGS sequence"/>
</dbReference>
<sequence>MAGDQGVSYDLQTYPDRDMLAMDLANNLAGDLRSILTHEDRVVLAVPGGTSPGPVFDVLCAADLDWDRVDVMLTDERWVPEDSDRSNTRLIRERLLVDRAAKARLLPIYAPAHEPEEVLAEIEVQIANALPLAVVLLGMGTDMHTASIFPGADQLAEALDPHAPVLVAMRAPGAPEPRVTLSARVLNEAMRKHVLIFGDDKRKALENAQGKRLEDAPINAVLSGAIVHWAE</sequence>
<comment type="function">
    <text evidence="2 7">Hydrolysis of 6-phosphogluconolactone to 6-phosphogluconate.</text>
</comment>
<dbReference type="PANTHER" id="PTHR11054:SF0">
    <property type="entry name" value="6-PHOSPHOGLUCONOLACTONASE"/>
    <property type="match status" value="1"/>
</dbReference>
<evidence type="ECO:0000256" key="3">
    <source>
        <dbReference type="ARBA" id="ARBA00004961"/>
    </source>
</evidence>
<dbReference type="UniPathway" id="UPA00115">
    <property type="reaction ID" value="UER00409"/>
</dbReference>
<keyword evidence="10" id="KW-1185">Reference proteome</keyword>
<dbReference type="EMBL" id="FQXC01000004">
    <property type="protein sequence ID" value="SHH78736.1"/>
    <property type="molecule type" value="Genomic_DNA"/>
</dbReference>
<dbReference type="EC" id="3.1.1.31" evidence="5 7"/>
<comment type="pathway">
    <text evidence="3 7">Carbohydrate degradation; pentose phosphate pathway; D-ribulose 5-phosphate from D-glucose 6-phosphate (oxidative stage): step 2/3.</text>
</comment>
<evidence type="ECO:0000256" key="4">
    <source>
        <dbReference type="ARBA" id="ARBA00010662"/>
    </source>
</evidence>
<evidence type="ECO:0000256" key="2">
    <source>
        <dbReference type="ARBA" id="ARBA00002681"/>
    </source>
</evidence>
<protein>
    <recommendedName>
        <fullName evidence="6 7">6-phosphogluconolactonase</fullName>
        <shortName evidence="7">6PGL</shortName>
        <ecNumber evidence="5 7">3.1.1.31</ecNumber>
    </recommendedName>
</protein>
<dbReference type="InterPro" id="IPR039104">
    <property type="entry name" value="6PGL"/>
</dbReference>
<feature type="domain" description="Glucosamine/galactosamine-6-phosphate isomerase" evidence="8">
    <location>
        <begin position="15"/>
        <end position="223"/>
    </location>
</feature>
<comment type="similarity">
    <text evidence="4 7">Belongs to the glucosamine/galactosamine-6-phosphate isomerase family. 6-phosphogluconolactonase subfamily.</text>
</comment>
<dbReference type="PANTHER" id="PTHR11054">
    <property type="entry name" value="6-PHOSPHOGLUCONOLACTONASE"/>
    <property type="match status" value="1"/>
</dbReference>
<proteinExistence type="inferred from homology"/>
<dbReference type="InterPro" id="IPR006148">
    <property type="entry name" value="Glc/Gal-6P_isomerase"/>
</dbReference>
<reference evidence="9 10" key="1">
    <citation type="submission" date="2016-11" db="EMBL/GenBank/DDBJ databases">
        <authorList>
            <person name="Jaros S."/>
            <person name="Januszkiewicz K."/>
            <person name="Wedrychowicz H."/>
        </authorList>
    </citation>
    <scope>NUCLEOTIDE SEQUENCE [LARGE SCALE GENOMIC DNA]</scope>
    <source>
        <strain evidence="9 10">DSM 29431</strain>
    </source>
</reference>
<dbReference type="CDD" id="cd01400">
    <property type="entry name" value="6PGL"/>
    <property type="match status" value="1"/>
</dbReference>